<proteinExistence type="predicted"/>
<feature type="domain" description="NodB homology" evidence="2">
    <location>
        <begin position="56"/>
        <end position="252"/>
    </location>
</feature>
<protein>
    <submittedName>
        <fullName evidence="3">Peptidoglycan/xylan/chitin deacetylase (PgdA/CDA1 family)</fullName>
    </submittedName>
</protein>
<evidence type="ECO:0000313" key="4">
    <source>
        <dbReference type="Proteomes" id="UP001519295"/>
    </source>
</evidence>
<dbReference type="PANTHER" id="PTHR34216:SF7">
    <property type="entry name" value="POLY-BETA-1,6-N-ACETYL-D-GLUCOSAMINE N-DEACETYLASE"/>
    <property type="match status" value="1"/>
</dbReference>
<dbReference type="CDD" id="cd10918">
    <property type="entry name" value="CE4_NodB_like_5s_6s"/>
    <property type="match status" value="1"/>
</dbReference>
<dbReference type="PANTHER" id="PTHR34216">
    <property type="match status" value="1"/>
</dbReference>
<organism evidence="3 4">
    <name type="scientific">Pseudonocardia parietis</name>
    <dbReference type="NCBI Taxonomy" id="570936"/>
    <lineage>
        <taxon>Bacteria</taxon>
        <taxon>Bacillati</taxon>
        <taxon>Actinomycetota</taxon>
        <taxon>Actinomycetes</taxon>
        <taxon>Pseudonocardiales</taxon>
        <taxon>Pseudonocardiaceae</taxon>
        <taxon>Pseudonocardia</taxon>
    </lineage>
</organism>
<evidence type="ECO:0000259" key="2">
    <source>
        <dbReference type="PROSITE" id="PS51677"/>
    </source>
</evidence>
<dbReference type="Pfam" id="PF01522">
    <property type="entry name" value="Polysacc_deac_1"/>
    <property type="match status" value="1"/>
</dbReference>
<dbReference type="SUPFAM" id="SSF88713">
    <property type="entry name" value="Glycoside hydrolase/deacetylase"/>
    <property type="match status" value="1"/>
</dbReference>
<keyword evidence="1" id="KW-0732">Signal</keyword>
<dbReference type="InterPro" id="IPR051398">
    <property type="entry name" value="Polysacch_Deacetylase"/>
</dbReference>
<dbReference type="EMBL" id="JAGINU010000001">
    <property type="protein sequence ID" value="MBP2366336.1"/>
    <property type="molecule type" value="Genomic_DNA"/>
</dbReference>
<comment type="caution">
    <text evidence="3">The sequence shown here is derived from an EMBL/GenBank/DDBJ whole genome shotgun (WGS) entry which is preliminary data.</text>
</comment>
<evidence type="ECO:0000313" key="3">
    <source>
        <dbReference type="EMBL" id="MBP2366336.1"/>
    </source>
</evidence>
<evidence type="ECO:0000256" key="1">
    <source>
        <dbReference type="ARBA" id="ARBA00022729"/>
    </source>
</evidence>
<dbReference type="Proteomes" id="UP001519295">
    <property type="component" value="Unassembled WGS sequence"/>
</dbReference>
<sequence>MPILCYHSVARGWDDPVSIEPEDFERHCALLARTGDTVPLSAVEDRLGAGAPPPRHAMVLTFDDGFADYLEHAVPIMERHRLTATMYVVARSMEDPDLPVDWITGLDPADAPPLMSRDQVRMLHDAGWDIGSHSMRHLDLRTLTEDECRRDLGESREILSDLLGRHVTTLAYPFGFHADHVRRAAARAGYTCALALPSGPEEPGPYAVPRVGLYRGNGATTFRVKTRPGYLGLRYSAGADRTRRTVARVTGR</sequence>
<dbReference type="InterPro" id="IPR002509">
    <property type="entry name" value="NODB_dom"/>
</dbReference>
<dbReference type="Gene3D" id="3.20.20.370">
    <property type="entry name" value="Glycoside hydrolase/deacetylase"/>
    <property type="match status" value="1"/>
</dbReference>
<dbReference type="RefSeq" id="WP_210026373.1">
    <property type="nucleotide sequence ID" value="NZ_JAGINU010000001.1"/>
</dbReference>
<accession>A0ABS4VQY7</accession>
<reference evidence="3 4" key="1">
    <citation type="submission" date="2021-03" db="EMBL/GenBank/DDBJ databases">
        <title>Sequencing the genomes of 1000 actinobacteria strains.</title>
        <authorList>
            <person name="Klenk H.-P."/>
        </authorList>
    </citation>
    <scope>NUCLEOTIDE SEQUENCE [LARGE SCALE GENOMIC DNA]</scope>
    <source>
        <strain evidence="3 4">DSM 45256</strain>
    </source>
</reference>
<dbReference type="InterPro" id="IPR011330">
    <property type="entry name" value="Glyco_hydro/deAcase_b/a-brl"/>
</dbReference>
<name>A0ABS4VQY7_9PSEU</name>
<keyword evidence="4" id="KW-1185">Reference proteome</keyword>
<gene>
    <name evidence="3" type="ORF">JOF36_002032</name>
</gene>
<dbReference type="PROSITE" id="PS51677">
    <property type="entry name" value="NODB"/>
    <property type="match status" value="1"/>
</dbReference>